<feature type="region of interest" description="Disordered" evidence="1">
    <location>
        <begin position="109"/>
        <end position="136"/>
    </location>
</feature>
<feature type="compositionally biased region" description="Gly residues" evidence="1">
    <location>
        <begin position="23"/>
        <end position="40"/>
    </location>
</feature>
<reference evidence="2 3" key="1">
    <citation type="submission" date="2015-01" db="EMBL/GenBank/DDBJ databases">
        <title>Characterization of Swiss Staphylococcus aureus strains involved in food poisoning.</title>
        <authorList>
            <person name="Crovadore J."/>
            <person name="Chablais R."/>
            <person name="Tonacini J."/>
            <person name="Schnyder B."/>
            <person name="Lefort F."/>
        </authorList>
    </citation>
    <scope>NUCLEOTIDE SEQUENCE [LARGE SCALE GENOMIC DNA]</scope>
    <source>
        <strain evidence="2 3">SA-120</strain>
    </source>
</reference>
<accession>A0AA40JQL3</accession>
<dbReference type="AlphaFoldDB" id="A0AA40JQL3"/>
<organism evidence="2 3">
    <name type="scientific">Staphylococcus aureus</name>
    <dbReference type="NCBI Taxonomy" id="1280"/>
    <lineage>
        <taxon>Bacteria</taxon>
        <taxon>Bacillati</taxon>
        <taxon>Bacillota</taxon>
        <taxon>Bacilli</taxon>
        <taxon>Bacillales</taxon>
        <taxon>Staphylococcaceae</taxon>
        <taxon>Staphylococcus</taxon>
    </lineage>
</organism>
<dbReference type="Proteomes" id="UP000032274">
    <property type="component" value="Unassembled WGS sequence"/>
</dbReference>
<protein>
    <submittedName>
        <fullName evidence="2">Uncharacterized protein</fullName>
    </submittedName>
</protein>
<feature type="region of interest" description="Disordered" evidence="1">
    <location>
        <begin position="1"/>
        <end position="73"/>
    </location>
</feature>
<proteinExistence type="predicted"/>
<name>A0AA40JQL3_STAAU</name>
<evidence type="ECO:0000256" key="1">
    <source>
        <dbReference type="SAM" id="MobiDB-lite"/>
    </source>
</evidence>
<sequence length="136" mass="14187">GGAGRARVDGGGQVVGRRLRAGGVDGGLGGGDQSAIGGGDWEGRRAGEAQPVAARRPAVAAGERRRRRHRAARVRHRIERLRQAGEQGAELFGECRQRAIPQIEQPAELAADRGGIDPVASCRVGRGEADLDRGIG</sequence>
<feature type="non-terminal residue" evidence="2">
    <location>
        <position position="136"/>
    </location>
</feature>
<feature type="non-terminal residue" evidence="2">
    <location>
        <position position="1"/>
    </location>
</feature>
<feature type="compositionally biased region" description="Basic and acidic residues" evidence="1">
    <location>
        <begin position="125"/>
        <end position="136"/>
    </location>
</feature>
<evidence type="ECO:0000313" key="2">
    <source>
        <dbReference type="EMBL" id="KIU01582.1"/>
    </source>
</evidence>
<dbReference type="EMBL" id="JXIG01000195">
    <property type="protein sequence ID" value="KIU01582.1"/>
    <property type="molecule type" value="Genomic_DNA"/>
</dbReference>
<feature type="compositionally biased region" description="Gly residues" evidence="1">
    <location>
        <begin position="1"/>
        <end position="14"/>
    </location>
</feature>
<feature type="compositionally biased region" description="Basic residues" evidence="1">
    <location>
        <begin position="64"/>
        <end position="73"/>
    </location>
</feature>
<comment type="caution">
    <text evidence="2">The sequence shown here is derived from an EMBL/GenBank/DDBJ whole genome shotgun (WGS) entry which is preliminary data.</text>
</comment>
<gene>
    <name evidence="2" type="ORF">QU38_00890</name>
</gene>
<evidence type="ECO:0000313" key="3">
    <source>
        <dbReference type="Proteomes" id="UP000032274"/>
    </source>
</evidence>